<evidence type="ECO:0000313" key="8">
    <source>
        <dbReference type="Proteomes" id="UP000642571"/>
    </source>
</evidence>
<reference evidence="8" key="1">
    <citation type="journal article" date="2019" name="Int. J. Syst. Evol. Microbiol.">
        <title>The Global Catalogue of Microorganisms (GCM) 10K type strain sequencing project: providing services to taxonomists for standard genome sequencing and annotation.</title>
        <authorList>
            <consortium name="The Broad Institute Genomics Platform"/>
            <consortium name="The Broad Institute Genome Sequencing Center for Infectious Disease"/>
            <person name="Wu L."/>
            <person name="Ma J."/>
        </authorList>
    </citation>
    <scope>NUCLEOTIDE SEQUENCE [LARGE SCALE GENOMIC DNA]</scope>
    <source>
        <strain evidence="8">CGMCC 1.15353</strain>
    </source>
</reference>
<comment type="caution">
    <text evidence="6">Lacks conserved residue(s) required for the propagation of feature annotation.</text>
</comment>
<evidence type="ECO:0000256" key="2">
    <source>
        <dbReference type="ARBA" id="ARBA00011881"/>
    </source>
</evidence>
<accession>A0ABQ1QI84</accession>
<keyword evidence="4 6" id="KW-0378">Hydrolase</keyword>
<dbReference type="Gene3D" id="3.40.710.10">
    <property type="entry name" value="DD-peptidase/beta-lactamase superfamily"/>
    <property type="match status" value="1"/>
</dbReference>
<feature type="binding site" evidence="6">
    <location>
        <position position="174"/>
    </location>
    <ligand>
        <name>substrate</name>
    </ligand>
</feature>
<evidence type="ECO:0000256" key="3">
    <source>
        <dbReference type="ARBA" id="ARBA00012918"/>
    </source>
</evidence>
<comment type="catalytic activity">
    <reaction evidence="5 6">
        <text>L-glutamine + H2O = L-glutamate + NH4(+)</text>
        <dbReference type="Rhea" id="RHEA:15889"/>
        <dbReference type="ChEBI" id="CHEBI:15377"/>
        <dbReference type="ChEBI" id="CHEBI:28938"/>
        <dbReference type="ChEBI" id="CHEBI:29985"/>
        <dbReference type="ChEBI" id="CHEBI:58359"/>
        <dbReference type="EC" id="3.5.1.2"/>
    </reaction>
</comment>
<organism evidence="7 8">
    <name type="scientific">Pontibacillus salipaludis</name>
    <dbReference type="NCBI Taxonomy" id="1697394"/>
    <lineage>
        <taxon>Bacteria</taxon>
        <taxon>Bacillati</taxon>
        <taxon>Bacillota</taxon>
        <taxon>Bacilli</taxon>
        <taxon>Bacillales</taxon>
        <taxon>Bacillaceae</taxon>
        <taxon>Pontibacillus</taxon>
    </lineage>
</organism>
<keyword evidence="8" id="KW-1185">Reference proteome</keyword>
<dbReference type="NCBIfam" id="TIGR03814">
    <property type="entry name" value="Gln_ase"/>
    <property type="match status" value="1"/>
</dbReference>
<comment type="similarity">
    <text evidence="1 6">Belongs to the glutaminase family.</text>
</comment>
<evidence type="ECO:0000256" key="5">
    <source>
        <dbReference type="ARBA" id="ARBA00049534"/>
    </source>
</evidence>
<dbReference type="EC" id="3.5.1.2" evidence="3 6"/>
<name>A0ABQ1QI84_9BACI</name>
<dbReference type="InterPro" id="IPR015868">
    <property type="entry name" value="Glutaminase"/>
</dbReference>
<keyword evidence="6" id="KW-0007">Acetylation</keyword>
<feature type="binding site" evidence="6">
    <location>
        <position position="167"/>
    </location>
    <ligand>
        <name>substrate</name>
    </ligand>
</feature>
<gene>
    <name evidence="6 7" type="primary">glsA</name>
    <name evidence="7" type="ORF">GCM10011389_37270</name>
</gene>
<evidence type="ECO:0000256" key="4">
    <source>
        <dbReference type="ARBA" id="ARBA00022801"/>
    </source>
</evidence>
<dbReference type="Pfam" id="PF04960">
    <property type="entry name" value="Glutaminase"/>
    <property type="match status" value="1"/>
</dbReference>
<dbReference type="EMBL" id="BMIN01000022">
    <property type="protein sequence ID" value="GGD26315.1"/>
    <property type="molecule type" value="Genomic_DNA"/>
</dbReference>
<proteinExistence type="inferred from homology"/>
<dbReference type="InterPro" id="IPR012338">
    <property type="entry name" value="Beta-lactam/transpept-like"/>
</dbReference>
<evidence type="ECO:0000256" key="6">
    <source>
        <dbReference type="HAMAP-Rule" id="MF_00313"/>
    </source>
</evidence>
<dbReference type="PANTHER" id="PTHR12544">
    <property type="entry name" value="GLUTAMINASE"/>
    <property type="match status" value="1"/>
</dbReference>
<comment type="caution">
    <text evidence="7">The sequence shown here is derived from an EMBL/GenBank/DDBJ whole genome shotgun (WGS) entry which is preliminary data.</text>
</comment>
<dbReference type="HAMAP" id="MF_00313">
    <property type="entry name" value="Glutaminase"/>
    <property type="match status" value="1"/>
</dbReference>
<sequence length="320" mass="34783">MGAGILVTLSNEYLKDIITEYTPYTTQGEVVQSLPCVSELNQNDIGIAVIDLDQNVYTAGTTDLSFSLQSASKVVSLMIALEDLGEEKVFQTVGMEPMGDFFNTISHLEADDVHRPFNPMVNAGAIAICSLIKGSSVEERFERIMTMLKSVLGHDDIHMNEDVYKAERRKGDRNRALAYYMSSTGSVALDPEEALDLYFRINSIEFQVRDLALLGLFFANGGKTIEGGEQLLHPDHLTTIEAIMMTSGMYNESGRFAVNVGFPCKSGISGGIFGAVPGRYGIGVIGPAINPKGNSVAGSKILERLSKDLGLNIFHPEAKE</sequence>
<dbReference type="Proteomes" id="UP000642571">
    <property type="component" value="Unassembled WGS sequence"/>
</dbReference>
<feature type="binding site" evidence="6">
    <location>
        <position position="70"/>
    </location>
    <ligand>
        <name>substrate</name>
    </ligand>
</feature>
<evidence type="ECO:0000256" key="1">
    <source>
        <dbReference type="ARBA" id="ARBA00011076"/>
    </source>
</evidence>
<protein>
    <recommendedName>
        <fullName evidence="3 6">Glutaminase</fullName>
        <ecNumber evidence="3 6">3.5.1.2</ecNumber>
    </recommendedName>
</protein>
<feature type="binding site" evidence="6">
    <location>
        <position position="250"/>
    </location>
    <ligand>
        <name>substrate</name>
    </ligand>
</feature>
<comment type="subunit">
    <text evidence="2 6">Homotetramer.</text>
</comment>
<dbReference type="SUPFAM" id="SSF56601">
    <property type="entry name" value="beta-lactamase/transpeptidase-like"/>
    <property type="match status" value="1"/>
</dbReference>
<evidence type="ECO:0000313" key="7">
    <source>
        <dbReference type="EMBL" id="GGD26315.1"/>
    </source>
</evidence>
<feature type="binding site" evidence="6">
    <location>
        <position position="198"/>
    </location>
    <ligand>
        <name>substrate</name>
    </ligand>
</feature>
<dbReference type="PANTHER" id="PTHR12544:SF29">
    <property type="entry name" value="GLUTAMINASE"/>
    <property type="match status" value="1"/>
</dbReference>
<feature type="binding site" evidence="6">
    <location>
        <position position="122"/>
    </location>
    <ligand>
        <name>substrate</name>
    </ligand>
</feature>